<proteinExistence type="predicted"/>
<comment type="caution">
    <text evidence="1">The sequence shown here is derived from an EMBL/GenBank/DDBJ whole genome shotgun (WGS) entry which is preliminary data.</text>
</comment>
<organism evidence="1 2">
    <name type="scientific">Bartonella jaculi</name>
    <dbReference type="NCBI Taxonomy" id="686226"/>
    <lineage>
        <taxon>Bacteria</taxon>
        <taxon>Pseudomonadati</taxon>
        <taxon>Pseudomonadota</taxon>
        <taxon>Alphaproteobacteria</taxon>
        <taxon>Hyphomicrobiales</taxon>
        <taxon>Bartonellaceae</taxon>
        <taxon>Bartonella</taxon>
    </lineage>
</organism>
<evidence type="ECO:0000313" key="1">
    <source>
        <dbReference type="EMBL" id="GAA5107118.1"/>
    </source>
</evidence>
<name>A0ABP9N295_9HYPH</name>
<gene>
    <name evidence="1" type="ORF">GCM10023261_08200</name>
</gene>
<dbReference type="Proteomes" id="UP001500864">
    <property type="component" value="Unassembled WGS sequence"/>
</dbReference>
<accession>A0ABP9N295</accession>
<protein>
    <submittedName>
        <fullName evidence="1">Uncharacterized protein</fullName>
    </submittedName>
</protein>
<reference evidence="2" key="1">
    <citation type="journal article" date="2019" name="Int. J. Syst. Evol. Microbiol.">
        <title>The Global Catalogue of Microorganisms (GCM) 10K type strain sequencing project: providing services to taxonomists for standard genome sequencing and annotation.</title>
        <authorList>
            <consortium name="The Broad Institute Genomics Platform"/>
            <consortium name="The Broad Institute Genome Sequencing Center for Infectious Disease"/>
            <person name="Wu L."/>
            <person name="Ma J."/>
        </authorList>
    </citation>
    <scope>NUCLEOTIDE SEQUENCE [LARGE SCALE GENOMIC DNA]</scope>
    <source>
        <strain evidence="2">JCM 17712</strain>
    </source>
</reference>
<dbReference type="EMBL" id="BAABIZ010000006">
    <property type="protein sequence ID" value="GAA5107118.1"/>
    <property type="molecule type" value="Genomic_DNA"/>
</dbReference>
<sequence>MRYLRFAGSDIRAILEIVLPETYKNYESYKTDGDDNEKCCKCNHASTRSAPFCFAGTPLLWQTALYVYE</sequence>
<evidence type="ECO:0000313" key="2">
    <source>
        <dbReference type="Proteomes" id="UP001500864"/>
    </source>
</evidence>
<keyword evidence="2" id="KW-1185">Reference proteome</keyword>